<reference evidence="2" key="1">
    <citation type="submission" date="2021-06" db="EMBL/GenBank/DDBJ databases">
        <authorList>
            <person name="Kallberg Y."/>
            <person name="Tangrot J."/>
            <person name="Rosling A."/>
        </authorList>
    </citation>
    <scope>NUCLEOTIDE SEQUENCE</scope>
    <source>
        <strain evidence="2">IA702</strain>
    </source>
</reference>
<sequence length="98" mass="11322">MNSLVSTLSLSDRLVGRDVPLLNERCYYESPAPNRTITFAPSRFRDGPVFNQRPGHLRDFSRRNCKRKKSSSSVNGKQQDRIIEDGDYKRRVQLFGDC</sequence>
<name>A0A9N9GEJ5_9GLOM</name>
<proteinExistence type="predicted"/>
<evidence type="ECO:0000256" key="1">
    <source>
        <dbReference type="SAM" id="MobiDB-lite"/>
    </source>
</evidence>
<organism evidence="2 3">
    <name type="scientific">Paraglomus occultum</name>
    <dbReference type="NCBI Taxonomy" id="144539"/>
    <lineage>
        <taxon>Eukaryota</taxon>
        <taxon>Fungi</taxon>
        <taxon>Fungi incertae sedis</taxon>
        <taxon>Mucoromycota</taxon>
        <taxon>Glomeromycotina</taxon>
        <taxon>Glomeromycetes</taxon>
        <taxon>Paraglomerales</taxon>
        <taxon>Paraglomeraceae</taxon>
        <taxon>Paraglomus</taxon>
    </lineage>
</organism>
<keyword evidence="3" id="KW-1185">Reference proteome</keyword>
<accession>A0A9N9GEJ5</accession>
<evidence type="ECO:0000313" key="3">
    <source>
        <dbReference type="Proteomes" id="UP000789572"/>
    </source>
</evidence>
<dbReference type="EMBL" id="CAJVPJ010001696">
    <property type="protein sequence ID" value="CAG8600777.1"/>
    <property type="molecule type" value="Genomic_DNA"/>
</dbReference>
<dbReference type="Proteomes" id="UP000789572">
    <property type="component" value="Unassembled WGS sequence"/>
</dbReference>
<comment type="caution">
    <text evidence="2">The sequence shown here is derived from an EMBL/GenBank/DDBJ whole genome shotgun (WGS) entry which is preliminary data.</text>
</comment>
<gene>
    <name evidence="2" type="ORF">POCULU_LOCUS7452</name>
</gene>
<feature type="region of interest" description="Disordered" evidence="1">
    <location>
        <begin position="48"/>
        <end position="82"/>
    </location>
</feature>
<dbReference type="AlphaFoldDB" id="A0A9N9GEJ5"/>
<evidence type="ECO:0000313" key="2">
    <source>
        <dbReference type="EMBL" id="CAG8600777.1"/>
    </source>
</evidence>
<protein>
    <submittedName>
        <fullName evidence="2">5443_t:CDS:1</fullName>
    </submittedName>
</protein>